<dbReference type="GO" id="GO:0008168">
    <property type="term" value="F:methyltransferase activity"/>
    <property type="evidence" value="ECO:0007669"/>
    <property type="project" value="UniProtKB-KW"/>
</dbReference>
<dbReference type="EMBL" id="SSWH01000002">
    <property type="protein sequence ID" value="THJ67961.1"/>
    <property type="molecule type" value="Genomic_DNA"/>
</dbReference>
<dbReference type="InterPro" id="IPR041698">
    <property type="entry name" value="Methyltransf_25"/>
</dbReference>
<dbReference type="Gene3D" id="2.20.130.10">
    <property type="entry name" value="CAC2371-like domains"/>
    <property type="match status" value="1"/>
</dbReference>
<proteinExistence type="predicted"/>
<dbReference type="GO" id="GO:0032259">
    <property type="term" value="P:methylation"/>
    <property type="evidence" value="ECO:0007669"/>
    <property type="project" value="UniProtKB-KW"/>
</dbReference>
<protein>
    <submittedName>
        <fullName evidence="2">Class I SAM-dependent methyltransferase</fullName>
    </submittedName>
</protein>
<dbReference type="InterPro" id="IPR029063">
    <property type="entry name" value="SAM-dependent_MTases_sf"/>
</dbReference>
<sequence length="246" mass="27809">MSASDFYTGIVPEIYTALRGTTFDAARYVEFVGQAGQPALELGCGDDGPFFELLRRGVDVDGVDSSQDMLDRCHARADAEGLQVRTYCQPMQELALPRTYRAIYLVGPTFTLLPDDDAAYRTLQGIAAHLHPDGRAMVPLWIPEPTPAEEFGRVREARTADGALARYTIESEEYDSSTLRTRRTHTRYELQRDDQMERVDRVWTIHWHDPDQFVDLARSAGLVVARMDPLEDREFTGYLRRTGTTG</sequence>
<dbReference type="OrthoDB" id="9804312at2"/>
<dbReference type="Proteomes" id="UP000305233">
    <property type="component" value="Unassembled WGS sequence"/>
</dbReference>
<name>A0A4S5E8G3_9MICC</name>
<evidence type="ECO:0000259" key="1">
    <source>
        <dbReference type="Pfam" id="PF13649"/>
    </source>
</evidence>
<feature type="domain" description="Methyltransferase" evidence="1">
    <location>
        <begin position="40"/>
        <end position="134"/>
    </location>
</feature>
<reference evidence="2 3" key="1">
    <citation type="submission" date="2019-04" db="EMBL/GenBank/DDBJ databases">
        <authorList>
            <person name="Liu Q."/>
            <person name="Xin Y.-H."/>
        </authorList>
    </citation>
    <scope>NUCLEOTIDE SEQUENCE [LARGE SCALE GENOMIC DNA]</scope>
    <source>
        <strain evidence="2 3">AM23</strain>
    </source>
</reference>
<dbReference type="SUPFAM" id="SSF53335">
    <property type="entry name" value="S-adenosyl-L-methionine-dependent methyltransferases"/>
    <property type="match status" value="1"/>
</dbReference>
<dbReference type="RefSeq" id="WP_136453158.1">
    <property type="nucleotide sequence ID" value="NZ_SSWH01000002.1"/>
</dbReference>
<gene>
    <name evidence="2" type="ORF">E8P82_03820</name>
</gene>
<comment type="caution">
    <text evidence="2">The sequence shown here is derived from an EMBL/GenBank/DDBJ whole genome shotgun (WGS) entry which is preliminary data.</text>
</comment>
<dbReference type="Gene3D" id="3.40.50.150">
    <property type="entry name" value="Vaccinia Virus protein VP39"/>
    <property type="match status" value="1"/>
</dbReference>
<organism evidence="2 3">
    <name type="scientific">Arthrobacter echini</name>
    <dbReference type="NCBI Taxonomy" id="1529066"/>
    <lineage>
        <taxon>Bacteria</taxon>
        <taxon>Bacillati</taxon>
        <taxon>Actinomycetota</taxon>
        <taxon>Actinomycetes</taxon>
        <taxon>Micrococcales</taxon>
        <taxon>Micrococcaceae</taxon>
        <taxon>Arthrobacter</taxon>
    </lineage>
</organism>
<keyword evidence="3" id="KW-1185">Reference proteome</keyword>
<keyword evidence="2" id="KW-0808">Transferase</keyword>
<dbReference type="Pfam" id="PF13649">
    <property type="entry name" value="Methyltransf_25"/>
    <property type="match status" value="1"/>
</dbReference>
<dbReference type="CDD" id="cd02440">
    <property type="entry name" value="AdoMet_MTases"/>
    <property type="match status" value="1"/>
</dbReference>
<evidence type="ECO:0000313" key="2">
    <source>
        <dbReference type="EMBL" id="THJ67961.1"/>
    </source>
</evidence>
<accession>A0A4S5E8G3</accession>
<keyword evidence="2" id="KW-0489">Methyltransferase</keyword>
<evidence type="ECO:0000313" key="3">
    <source>
        <dbReference type="Proteomes" id="UP000305233"/>
    </source>
</evidence>
<dbReference type="AlphaFoldDB" id="A0A4S5E8G3"/>